<dbReference type="RefSeq" id="WP_160952033.1">
    <property type="nucleotide sequence ID" value="NZ_WWEQ01000002.1"/>
</dbReference>
<keyword evidence="4" id="KW-1185">Reference proteome</keyword>
<comment type="caution">
    <text evidence="3">The sequence shown here is derived from an EMBL/GenBank/DDBJ whole genome shotgun (WGS) entry which is preliminary data.</text>
</comment>
<dbReference type="EMBL" id="WWEQ01000002">
    <property type="protein sequence ID" value="MYM18569.1"/>
    <property type="molecule type" value="Genomic_DNA"/>
</dbReference>
<proteinExistence type="predicted"/>
<dbReference type="InterPro" id="IPR051532">
    <property type="entry name" value="Ester_Hydrolysis_Enzymes"/>
</dbReference>
<feature type="domain" description="SGNH hydrolase-type esterase" evidence="2">
    <location>
        <begin position="127"/>
        <end position="296"/>
    </location>
</feature>
<dbReference type="InterPro" id="IPR009288">
    <property type="entry name" value="AIG2-like_dom"/>
</dbReference>
<dbReference type="InterPro" id="IPR036514">
    <property type="entry name" value="SGNH_hydro_sf"/>
</dbReference>
<dbReference type="SUPFAM" id="SSF52266">
    <property type="entry name" value="SGNH hydrolase"/>
    <property type="match status" value="1"/>
</dbReference>
<dbReference type="Gene3D" id="3.40.50.1110">
    <property type="entry name" value="SGNH hydrolase"/>
    <property type="match status" value="1"/>
</dbReference>
<gene>
    <name evidence="3" type="ORF">GSY69_00885</name>
</gene>
<dbReference type="SUPFAM" id="SSF110857">
    <property type="entry name" value="Gamma-glutamyl cyclotransferase-like"/>
    <property type="match status" value="1"/>
</dbReference>
<dbReference type="CDD" id="cd00229">
    <property type="entry name" value="SGNH_hydrolase"/>
    <property type="match status" value="1"/>
</dbReference>
<dbReference type="Proteomes" id="UP000469215">
    <property type="component" value="Unassembled WGS sequence"/>
</dbReference>
<dbReference type="InterPro" id="IPR036568">
    <property type="entry name" value="GGCT-like_sf"/>
</dbReference>
<evidence type="ECO:0008006" key="5">
    <source>
        <dbReference type="Google" id="ProtNLM"/>
    </source>
</evidence>
<dbReference type="AlphaFoldDB" id="A0A6N9H3R9"/>
<reference evidence="3 4" key="1">
    <citation type="submission" date="2020-01" db="EMBL/GenBank/DDBJ databases">
        <authorList>
            <person name="Deng T."/>
        </authorList>
    </citation>
    <scope>NUCLEOTIDE SEQUENCE [LARGE SCALE GENOMIC DNA]</scope>
    <source>
        <strain evidence="3 4">5221</strain>
    </source>
</reference>
<dbReference type="Gene3D" id="3.10.490.10">
    <property type="entry name" value="Gamma-glutamyl cyclotransferase-like"/>
    <property type="match status" value="1"/>
</dbReference>
<organism evidence="3 4">
    <name type="scientific">Brevibacterium rongguiense</name>
    <dbReference type="NCBI Taxonomy" id="2695267"/>
    <lineage>
        <taxon>Bacteria</taxon>
        <taxon>Bacillati</taxon>
        <taxon>Actinomycetota</taxon>
        <taxon>Actinomycetes</taxon>
        <taxon>Micrococcales</taxon>
        <taxon>Brevibacteriaceae</taxon>
        <taxon>Brevibacterium</taxon>
    </lineage>
</organism>
<protein>
    <recommendedName>
        <fullName evidence="5">SGNH hydrolase-type esterase domain-containing protein</fullName>
    </recommendedName>
</protein>
<dbReference type="PANTHER" id="PTHR30383">
    <property type="entry name" value="THIOESTERASE 1/PROTEASE 1/LYSOPHOSPHOLIPASE L1"/>
    <property type="match status" value="1"/>
</dbReference>
<dbReference type="CDD" id="cd06661">
    <property type="entry name" value="GGCT_like"/>
    <property type="match status" value="1"/>
</dbReference>
<evidence type="ECO:0000259" key="2">
    <source>
        <dbReference type="Pfam" id="PF13472"/>
    </source>
</evidence>
<evidence type="ECO:0000313" key="4">
    <source>
        <dbReference type="Proteomes" id="UP000469215"/>
    </source>
</evidence>
<name>A0A6N9H3R9_9MICO</name>
<dbReference type="Pfam" id="PF13472">
    <property type="entry name" value="Lipase_GDSL_2"/>
    <property type="match status" value="1"/>
</dbReference>
<dbReference type="InterPro" id="IPR013830">
    <property type="entry name" value="SGNH_hydro"/>
</dbReference>
<feature type="domain" description="Gamma-glutamylcyclotransferase AIG2-like" evidence="1">
    <location>
        <begin position="11"/>
        <end position="114"/>
    </location>
</feature>
<accession>A0A6N9H3R9</accession>
<sequence>MTSSALPPHRVFSFGTLLDPAVQRHVFGCEIEPTADRLLGHRLTEVAISDPEVVAASGLAVHRGLARADDGSVAGALLALTASQLAQADAYEVAAYARRRVRTADNGAAWAYVDARPLAVAQRIGIVGDSIAYGRADPAGGWVHRLARAHIGADETVNRVFSLAVPGLMAAQLQEFALDEALHRRCDTVIVTAGVNDLTAGAGPAEVCAALAAACEALEAGGVRPVVLCPLWHDRERARTEFGAELDPARTSALRAELLDWGAGTHRDVIDLYPVLEARSDLLADGLHPTPEGHRLLWEALAERAL</sequence>
<dbReference type="Pfam" id="PF06094">
    <property type="entry name" value="GGACT"/>
    <property type="match status" value="1"/>
</dbReference>
<dbReference type="InterPro" id="IPR013024">
    <property type="entry name" value="GGCT-like"/>
</dbReference>
<evidence type="ECO:0000313" key="3">
    <source>
        <dbReference type="EMBL" id="MYM18569.1"/>
    </source>
</evidence>
<evidence type="ECO:0000259" key="1">
    <source>
        <dbReference type="Pfam" id="PF06094"/>
    </source>
</evidence>